<dbReference type="Proteomes" id="UP000617340">
    <property type="component" value="Unassembled WGS sequence"/>
</dbReference>
<organism evidence="1 2">
    <name type="scientific">Vespula germanica</name>
    <name type="common">German yellow jacket</name>
    <name type="synonym">Paravespula germanica</name>
    <dbReference type="NCBI Taxonomy" id="30212"/>
    <lineage>
        <taxon>Eukaryota</taxon>
        <taxon>Metazoa</taxon>
        <taxon>Ecdysozoa</taxon>
        <taxon>Arthropoda</taxon>
        <taxon>Hexapoda</taxon>
        <taxon>Insecta</taxon>
        <taxon>Pterygota</taxon>
        <taxon>Neoptera</taxon>
        <taxon>Endopterygota</taxon>
        <taxon>Hymenoptera</taxon>
        <taxon>Apocrita</taxon>
        <taxon>Aculeata</taxon>
        <taxon>Vespoidea</taxon>
        <taxon>Vespidae</taxon>
        <taxon>Vespinae</taxon>
        <taxon>Vespula</taxon>
    </lineage>
</organism>
<dbReference type="EMBL" id="JACSDZ010000020">
    <property type="protein sequence ID" value="KAF7382589.1"/>
    <property type="molecule type" value="Genomic_DNA"/>
</dbReference>
<name>A0A834J8X3_VESGE</name>
<accession>A0A834J8X3</accession>
<reference evidence="1" key="1">
    <citation type="journal article" date="2020" name="G3 (Bethesda)">
        <title>High-Quality Assemblies for Three Invasive Social Wasps from the &lt;i&gt;Vespula&lt;/i&gt; Genus.</title>
        <authorList>
            <person name="Harrop T.W.R."/>
            <person name="Guhlin J."/>
            <person name="McLaughlin G.M."/>
            <person name="Permina E."/>
            <person name="Stockwell P."/>
            <person name="Gilligan J."/>
            <person name="Le Lec M.F."/>
            <person name="Gruber M.A.M."/>
            <person name="Quinn O."/>
            <person name="Lovegrove M."/>
            <person name="Duncan E.J."/>
            <person name="Remnant E.J."/>
            <person name="Van Eeckhoven J."/>
            <person name="Graham B."/>
            <person name="Knapp R.A."/>
            <person name="Langford K.W."/>
            <person name="Kronenberg Z."/>
            <person name="Press M.O."/>
            <person name="Eacker S.M."/>
            <person name="Wilson-Rankin E.E."/>
            <person name="Purcell J."/>
            <person name="Lester P.J."/>
            <person name="Dearden P.K."/>
        </authorList>
    </citation>
    <scope>NUCLEOTIDE SEQUENCE</scope>
    <source>
        <strain evidence="1">Linc-1</strain>
    </source>
</reference>
<keyword evidence="2" id="KW-1185">Reference proteome</keyword>
<evidence type="ECO:0000313" key="2">
    <source>
        <dbReference type="Proteomes" id="UP000617340"/>
    </source>
</evidence>
<protein>
    <submittedName>
        <fullName evidence="1">Uncharacterized protein</fullName>
    </submittedName>
</protein>
<comment type="caution">
    <text evidence="1">The sequence shown here is derived from an EMBL/GenBank/DDBJ whole genome shotgun (WGS) entry which is preliminary data.</text>
</comment>
<sequence length="96" mass="11475">MKRNKEQIEIQYILLRTIHHFSEYLKSREITKENAWTENTWASLLEFRLAMLKASENVERVRVLINQNYLLTVQVIEEDLGIPKTIISEFLVKIWG</sequence>
<dbReference type="AlphaFoldDB" id="A0A834J8X3"/>
<evidence type="ECO:0000313" key="1">
    <source>
        <dbReference type="EMBL" id="KAF7382589.1"/>
    </source>
</evidence>
<gene>
    <name evidence="1" type="ORF">HZH68_015508</name>
</gene>
<proteinExistence type="predicted"/>